<dbReference type="AlphaFoldDB" id="A0A839UQ42"/>
<reference evidence="2 3" key="1">
    <citation type="submission" date="2020-08" db="EMBL/GenBank/DDBJ databases">
        <title>Genomic Encyclopedia of Type Strains, Phase III (KMG-III): the genomes of soil and plant-associated and newly described type strains.</title>
        <authorList>
            <person name="Whitman W."/>
        </authorList>
    </citation>
    <scope>NUCLEOTIDE SEQUENCE [LARGE SCALE GENOMIC DNA]</scope>
    <source>
        <strain evidence="2 3">CECT 8571</strain>
    </source>
</reference>
<comment type="caution">
    <text evidence="2">The sequence shown here is derived from an EMBL/GenBank/DDBJ whole genome shotgun (WGS) entry which is preliminary data.</text>
</comment>
<feature type="domain" description="Tsi6" evidence="1">
    <location>
        <begin position="5"/>
        <end position="85"/>
    </location>
</feature>
<evidence type="ECO:0000259" key="1">
    <source>
        <dbReference type="Pfam" id="PF18660"/>
    </source>
</evidence>
<protein>
    <recommendedName>
        <fullName evidence="1">Tsi6 domain-containing protein</fullName>
    </recommendedName>
</protein>
<evidence type="ECO:0000313" key="3">
    <source>
        <dbReference type="Proteomes" id="UP000559987"/>
    </source>
</evidence>
<keyword evidence="3" id="KW-1185">Reference proteome</keyword>
<accession>A0A839UQ42</accession>
<dbReference type="InterPro" id="IPR040818">
    <property type="entry name" value="Tsi6"/>
</dbReference>
<dbReference type="RefSeq" id="WP_183908264.1">
    <property type="nucleotide sequence ID" value="NZ_JACHXZ010000001.1"/>
</dbReference>
<gene>
    <name evidence="2" type="ORF">FHS30_000671</name>
</gene>
<dbReference type="EMBL" id="JACHXZ010000001">
    <property type="protein sequence ID" value="MBB3167495.1"/>
    <property type="molecule type" value="Genomic_DNA"/>
</dbReference>
<dbReference type="Pfam" id="PF18660">
    <property type="entry name" value="Tsi6"/>
    <property type="match status" value="1"/>
</dbReference>
<name>A0A839UQ42_9GAMM</name>
<evidence type="ECO:0000313" key="2">
    <source>
        <dbReference type="EMBL" id="MBB3167495.1"/>
    </source>
</evidence>
<organism evidence="2 3">
    <name type="scientific">Simiduia aestuariiviva</name>
    <dbReference type="NCBI Taxonomy" id="1510459"/>
    <lineage>
        <taxon>Bacteria</taxon>
        <taxon>Pseudomonadati</taxon>
        <taxon>Pseudomonadota</taxon>
        <taxon>Gammaproteobacteria</taxon>
        <taxon>Cellvibrionales</taxon>
        <taxon>Cellvibrionaceae</taxon>
        <taxon>Simiduia</taxon>
    </lineage>
</organism>
<dbReference type="Proteomes" id="UP000559987">
    <property type="component" value="Unassembled WGS sequence"/>
</dbReference>
<sequence length="97" mass="11172">MSTFNKIENAKRQIDSLLLKNPNYQLLQSIHNQLLFIIGDFDENGKILKKNKKNDVEKLILGVQAIRELDTSFPELSDLLCDIDFEYKGEYGISNLP</sequence>
<proteinExistence type="predicted"/>